<dbReference type="PANTHER" id="PTHR20857:SF23">
    <property type="entry name" value="THIAMINE BIOSYNTHETIC BIFUNCTIONAL ENZYME"/>
    <property type="match status" value="1"/>
</dbReference>
<keyword evidence="5" id="KW-1185">Reference proteome</keyword>
<evidence type="ECO:0000313" key="4">
    <source>
        <dbReference type="EMBL" id="SEH06436.1"/>
    </source>
</evidence>
<dbReference type="PANTHER" id="PTHR20857">
    <property type="entry name" value="THIAMINE-PHOSPHATE PYROPHOSPHORYLASE"/>
    <property type="match status" value="1"/>
</dbReference>
<sequence length="188" mass="20522">MRSLLPSHYMITGKFTDLGDFRYKLEQALQAGPKVVQLRCKGMADEEYREVTRLAETICAHFEMPLLLVTTPDLFTETKADGLHLSSDKLDGFKKRPIAEDKLLSVSCHSQEDLKRADQLGADILLLSPVKPTASHPELAGLGWQGFSEMTAELPQATYGLGGMKPEDLDDALAAGARGIAATAGFWS</sequence>
<dbReference type="Pfam" id="PF02581">
    <property type="entry name" value="TMP-TENI"/>
    <property type="match status" value="1"/>
</dbReference>
<evidence type="ECO:0000313" key="5">
    <source>
        <dbReference type="Proteomes" id="UP000236724"/>
    </source>
</evidence>
<dbReference type="AlphaFoldDB" id="A0A1H6FBC7"/>
<dbReference type="InterPro" id="IPR022998">
    <property type="entry name" value="ThiamineP_synth_TenI"/>
</dbReference>
<dbReference type="GO" id="GO:0004789">
    <property type="term" value="F:thiamine-phosphate diphosphorylase activity"/>
    <property type="evidence" value="ECO:0007669"/>
    <property type="project" value="UniProtKB-EC"/>
</dbReference>
<protein>
    <submittedName>
        <fullName evidence="4">Thiamine-phosphate synthase</fullName>
        <ecNumber evidence="4">2.5.1.3</ecNumber>
    </submittedName>
</protein>
<dbReference type="Proteomes" id="UP000236724">
    <property type="component" value="Unassembled WGS sequence"/>
</dbReference>
<evidence type="ECO:0000256" key="1">
    <source>
        <dbReference type="ARBA" id="ARBA00004948"/>
    </source>
</evidence>
<reference evidence="4 5" key="1">
    <citation type="submission" date="2016-10" db="EMBL/GenBank/DDBJ databases">
        <authorList>
            <person name="de Groot N.N."/>
        </authorList>
    </citation>
    <scope>NUCLEOTIDE SEQUENCE [LARGE SCALE GENOMIC DNA]</scope>
    <source>
        <strain evidence="4">MBHS1</strain>
    </source>
</reference>
<dbReference type="OrthoDB" id="9810648at2"/>
<keyword evidence="4" id="KW-0808">Transferase</keyword>
<dbReference type="InterPro" id="IPR036206">
    <property type="entry name" value="ThiamineP_synth_sf"/>
</dbReference>
<organism evidence="4 5">
    <name type="scientific">Candidatus Venteria ishoeyi</name>
    <dbReference type="NCBI Taxonomy" id="1899563"/>
    <lineage>
        <taxon>Bacteria</taxon>
        <taxon>Pseudomonadati</taxon>
        <taxon>Pseudomonadota</taxon>
        <taxon>Gammaproteobacteria</taxon>
        <taxon>Thiotrichales</taxon>
        <taxon>Thiotrichaceae</taxon>
        <taxon>Venteria</taxon>
    </lineage>
</organism>
<dbReference type="GO" id="GO:0009228">
    <property type="term" value="P:thiamine biosynthetic process"/>
    <property type="evidence" value="ECO:0007669"/>
    <property type="project" value="UniProtKB-KW"/>
</dbReference>
<dbReference type="Gene3D" id="3.20.20.70">
    <property type="entry name" value="Aldolase class I"/>
    <property type="match status" value="1"/>
</dbReference>
<dbReference type="EMBL" id="FMSV02000492">
    <property type="protein sequence ID" value="SEH06436.1"/>
    <property type="molecule type" value="Genomic_DNA"/>
</dbReference>
<proteinExistence type="predicted"/>
<gene>
    <name evidence="4" type="primary">thiE_2</name>
    <name evidence="4" type="ORF">MBHS_02298</name>
</gene>
<feature type="domain" description="Thiamine phosphate synthase/TenI" evidence="3">
    <location>
        <begin position="9"/>
        <end position="184"/>
    </location>
</feature>
<dbReference type="CDD" id="cd00564">
    <property type="entry name" value="TMP_TenI"/>
    <property type="match status" value="1"/>
</dbReference>
<dbReference type="RefSeq" id="WP_103920220.1">
    <property type="nucleotide sequence ID" value="NZ_FMSV02000492.1"/>
</dbReference>
<dbReference type="InterPro" id="IPR013785">
    <property type="entry name" value="Aldolase_TIM"/>
</dbReference>
<dbReference type="EC" id="2.5.1.3" evidence="4"/>
<name>A0A1H6FBC7_9GAMM</name>
<accession>A0A1H6FBC7</accession>
<evidence type="ECO:0000259" key="3">
    <source>
        <dbReference type="Pfam" id="PF02581"/>
    </source>
</evidence>
<evidence type="ECO:0000256" key="2">
    <source>
        <dbReference type="ARBA" id="ARBA00022977"/>
    </source>
</evidence>
<comment type="pathway">
    <text evidence="1">Cofactor biosynthesis; thiamine diphosphate biosynthesis.</text>
</comment>
<dbReference type="SUPFAM" id="SSF51391">
    <property type="entry name" value="Thiamin phosphate synthase"/>
    <property type="match status" value="1"/>
</dbReference>
<keyword evidence="2" id="KW-0784">Thiamine biosynthesis</keyword>
<dbReference type="GO" id="GO:0005737">
    <property type="term" value="C:cytoplasm"/>
    <property type="evidence" value="ECO:0007669"/>
    <property type="project" value="TreeGrafter"/>
</dbReference>